<keyword evidence="6" id="KW-0902">Two-component regulatory system</keyword>
<dbReference type="NCBIfam" id="TIGR00229">
    <property type="entry name" value="sensory_box"/>
    <property type="match status" value="6"/>
</dbReference>
<dbReference type="Pfam" id="PF00989">
    <property type="entry name" value="PAS"/>
    <property type="match status" value="1"/>
</dbReference>
<dbReference type="Gene3D" id="3.30.565.10">
    <property type="entry name" value="Histidine kinase-like ATPase, C-terminal domain"/>
    <property type="match status" value="1"/>
</dbReference>
<dbReference type="Pfam" id="PF08447">
    <property type="entry name" value="PAS_3"/>
    <property type="match status" value="3"/>
</dbReference>
<dbReference type="InterPro" id="IPR013767">
    <property type="entry name" value="PAS_fold"/>
</dbReference>
<dbReference type="Gene3D" id="1.10.287.130">
    <property type="match status" value="1"/>
</dbReference>
<feature type="domain" description="PAC" evidence="10">
    <location>
        <begin position="393"/>
        <end position="444"/>
    </location>
</feature>
<dbReference type="InterPro" id="IPR052162">
    <property type="entry name" value="Sensor_kinase/Photoreceptor"/>
</dbReference>
<feature type="coiled-coil region" evidence="7">
    <location>
        <begin position="286"/>
        <end position="317"/>
    </location>
</feature>
<feature type="coiled-coil region" evidence="7">
    <location>
        <begin position="818"/>
        <end position="852"/>
    </location>
</feature>
<dbReference type="InterPro" id="IPR000014">
    <property type="entry name" value="PAS"/>
</dbReference>
<dbReference type="SMART" id="SM00091">
    <property type="entry name" value="PAS"/>
    <property type="match status" value="6"/>
</dbReference>
<dbReference type="SMART" id="SM00387">
    <property type="entry name" value="HATPase_c"/>
    <property type="match status" value="1"/>
</dbReference>
<evidence type="ECO:0000256" key="2">
    <source>
        <dbReference type="ARBA" id="ARBA00012438"/>
    </source>
</evidence>
<accession>A0A8J7DVL1</accession>
<evidence type="ECO:0000256" key="7">
    <source>
        <dbReference type="SAM" id="Coils"/>
    </source>
</evidence>
<evidence type="ECO:0000259" key="8">
    <source>
        <dbReference type="PROSITE" id="PS50109"/>
    </source>
</evidence>
<dbReference type="PROSITE" id="PS50113">
    <property type="entry name" value="PAC"/>
    <property type="match status" value="5"/>
</dbReference>
<dbReference type="EMBL" id="JADEWZ010000009">
    <property type="protein sequence ID" value="MBE9115823.1"/>
    <property type="molecule type" value="Genomic_DNA"/>
</dbReference>
<dbReference type="RefSeq" id="WP_194028917.1">
    <property type="nucleotide sequence ID" value="NZ_JADEWZ010000009.1"/>
</dbReference>
<dbReference type="InterPro" id="IPR004358">
    <property type="entry name" value="Sig_transdc_His_kin-like_C"/>
</dbReference>
<dbReference type="Pfam" id="PF02518">
    <property type="entry name" value="HATPase_c"/>
    <property type="match status" value="1"/>
</dbReference>
<gene>
    <name evidence="11" type="ORF">IQ249_07950</name>
</gene>
<dbReference type="CDD" id="cd00130">
    <property type="entry name" value="PAS"/>
    <property type="match status" value="5"/>
</dbReference>
<protein>
    <recommendedName>
        <fullName evidence="2">histidine kinase</fullName>
        <ecNumber evidence="2">2.7.13.3</ecNumber>
    </recommendedName>
</protein>
<feature type="domain" description="PAS" evidence="9">
    <location>
        <begin position="699"/>
        <end position="773"/>
    </location>
</feature>
<dbReference type="InterPro" id="IPR013655">
    <property type="entry name" value="PAS_fold_3"/>
</dbReference>
<dbReference type="GO" id="GO:0000155">
    <property type="term" value="F:phosphorelay sensor kinase activity"/>
    <property type="evidence" value="ECO:0007669"/>
    <property type="project" value="InterPro"/>
</dbReference>
<evidence type="ECO:0000256" key="1">
    <source>
        <dbReference type="ARBA" id="ARBA00000085"/>
    </source>
</evidence>
<dbReference type="PANTHER" id="PTHR43304">
    <property type="entry name" value="PHYTOCHROME-LIKE PROTEIN CPH1"/>
    <property type="match status" value="1"/>
</dbReference>
<feature type="coiled-coil region" evidence="7">
    <location>
        <begin position="6"/>
        <end position="33"/>
    </location>
</feature>
<feature type="domain" description="PAS" evidence="9">
    <location>
        <begin position="572"/>
        <end position="627"/>
    </location>
</feature>
<dbReference type="AlphaFoldDB" id="A0A8J7DVL1"/>
<feature type="domain" description="PAC" evidence="10">
    <location>
        <begin position="239"/>
        <end position="295"/>
    </location>
</feature>
<comment type="catalytic activity">
    <reaction evidence="1">
        <text>ATP + protein L-histidine = ADP + protein N-phospho-L-histidine.</text>
        <dbReference type="EC" id="2.7.13.3"/>
    </reaction>
</comment>
<dbReference type="SUPFAM" id="SSF55785">
    <property type="entry name" value="PYP-like sensor domain (PAS domain)"/>
    <property type="match status" value="6"/>
</dbReference>
<dbReference type="InterPro" id="IPR005467">
    <property type="entry name" value="His_kinase_dom"/>
</dbReference>
<feature type="domain" description="PAS" evidence="9">
    <location>
        <begin position="41"/>
        <end position="97"/>
    </location>
</feature>
<dbReference type="Proteomes" id="UP000654482">
    <property type="component" value="Unassembled WGS sequence"/>
</dbReference>
<reference evidence="11" key="1">
    <citation type="submission" date="2020-10" db="EMBL/GenBank/DDBJ databases">
        <authorList>
            <person name="Castelo-Branco R."/>
            <person name="Eusebio N."/>
            <person name="Adriana R."/>
            <person name="Vieira A."/>
            <person name="Brugerolle De Fraissinette N."/>
            <person name="Rezende De Castro R."/>
            <person name="Schneider M.P."/>
            <person name="Vasconcelos V."/>
            <person name="Leao P.N."/>
        </authorList>
    </citation>
    <scope>NUCLEOTIDE SEQUENCE</scope>
    <source>
        <strain evidence="11">LEGE 07157</strain>
    </source>
</reference>
<dbReference type="InterPro" id="IPR003661">
    <property type="entry name" value="HisK_dim/P_dom"/>
</dbReference>
<evidence type="ECO:0000259" key="9">
    <source>
        <dbReference type="PROSITE" id="PS50112"/>
    </source>
</evidence>
<keyword evidence="7" id="KW-0175">Coiled coil</keyword>
<dbReference type="PANTHER" id="PTHR43304:SF1">
    <property type="entry name" value="PAC DOMAIN-CONTAINING PROTEIN"/>
    <property type="match status" value="1"/>
</dbReference>
<feature type="domain" description="PAS" evidence="9">
    <location>
        <begin position="314"/>
        <end position="390"/>
    </location>
</feature>
<dbReference type="SUPFAM" id="SSF47384">
    <property type="entry name" value="Homodimeric domain of signal transducing histidine kinase"/>
    <property type="match status" value="1"/>
</dbReference>
<dbReference type="InterPro" id="IPR001610">
    <property type="entry name" value="PAC"/>
</dbReference>
<feature type="domain" description="PAS" evidence="9">
    <location>
        <begin position="445"/>
        <end position="515"/>
    </location>
</feature>
<keyword evidence="5" id="KW-0418">Kinase</keyword>
<dbReference type="GO" id="GO:0006355">
    <property type="term" value="P:regulation of DNA-templated transcription"/>
    <property type="evidence" value="ECO:0007669"/>
    <property type="project" value="InterPro"/>
</dbReference>
<feature type="domain" description="PAC" evidence="10">
    <location>
        <begin position="646"/>
        <end position="698"/>
    </location>
</feature>
<dbReference type="SUPFAM" id="SSF55874">
    <property type="entry name" value="ATPase domain of HSP90 chaperone/DNA topoisomerase II/histidine kinase"/>
    <property type="match status" value="1"/>
</dbReference>
<dbReference type="PROSITE" id="PS50112">
    <property type="entry name" value="PAS"/>
    <property type="match status" value="5"/>
</dbReference>
<dbReference type="InterPro" id="IPR000700">
    <property type="entry name" value="PAS-assoc_C"/>
</dbReference>
<dbReference type="PRINTS" id="PR00344">
    <property type="entry name" value="BCTRLSENSOR"/>
</dbReference>
<evidence type="ECO:0000313" key="12">
    <source>
        <dbReference type="Proteomes" id="UP000654482"/>
    </source>
</evidence>
<evidence type="ECO:0000256" key="4">
    <source>
        <dbReference type="ARBA" id="ARBA00022679"/>
    </source>
</evidence>
<dbReference type="InterPro" id="IPR035965">
    <property type="entry name" value="PAS-like_dom_sf"/>
</dbReference>
<dbReference type="SMART" id="SM00086">
    <property type="entry name" value="PAC"/>
    <property type="match status" value="5"/>
</dbReference>
<name>A0A8J7DVL1_9CYAN</name>
<dbReference type="InterPro" id="IPR003594">
    <property type="entry name" value="HATPase_dom"/>
</dbReference>
<dbReference type="InterPro" id="IPR013656">
    <property type="entry name" value="PAS_4"/>
</dbReference>
<dbReference type="EC" id="2.7.13.3" evidence="2"/>
<proteinExistence type="predicted"/>
<evidence type="ECO:0000259" key="10">
    <source>
        <dbReference type="PROSITE" id="PS50113"/>
    </source>
</evidence>
<feature type="domain" description="PAC" evidence="10">
    <location>
        <begin position="519"/>
        <end position="571"/>
    </location>
</feature>
<dbReference type="InterPro" id="IPR036097">
    <property type="entry name" value="HisK_dim/P_sf"/>
</dbReference>
<keyword evidence="3" id="KW-0597">Phosphoprotein</keyword>
<dbReference type="Gene3D" id="3.30.450.20">
    <property type="entry name" value="PAS domain"/>
    <property type="match status" value="6"/>
</dbReference>
<dbReference type="Pfam" id="PF08448">
    <property type="entry name" value="PAS_4"/>
    <property type="match status" value="2"/>
</dbReference>
<feature type="domain" description="Histidine kinase" evidence="8">
    <location>
        <begin position="861"/>
        <end position="1120"/>
    </location>
</feature>
<organism evidence="11 12">
    <name type="scientific">Lusitaniella coriacea LEGE 07157</name>
    <dbReference type="NCBI Taxonomy" id="945747"/>
    <lineage>
        <taxon>Bacteria</taxon>
        <taxon>Bacillati</taxon>
        <taxon>Cyanobacteriota</taxon>
        <taxon>Cyanophyceae</taxon>
        <taxon>Spirulinales</taxon>
        <taxon>Lusitaniellaceae</taxon>
        <taxon>Lusitaniella</taxon>
    </lineage>
</organism>
<keyword evidence="4" id="KW-0808">Transferase</keyword>
<comment type="caution">
    <text evidence="11">The sequence shown here is derived from an EMBL/GenBank/DDBJ whole genome shotgun (WGS) entry which is preliminary data.</text>
</comment>
<dbReference type="InterPro" id="IPR036890">
    <property type="entry name" value="HATPase_C_sf"/>
</dbReference>
<keyword evidence="12" id="KW-1185">Reference proteome</keyword>
<evidence type="ECO:0000256" key="3">
    <source>
        <dbReference type="ARBA" id="ARBA00022553"/>
    </source>
</evidence>
<sequence length="1127" mass="128167">MTEPFVTLDRNVYQSLQRELQELRQQVADPKQQTEAAQRDSKQSLRTILDSVYDAIFIHDLNGTILDVNQKMLEMYGVSREEATGLSIQTDYSSPDNPLDRLPAIWQRVLDGESQLFEWKAKRPGDGSLFDVEVFLRCITLDGQDVILANVRDLRDRKQIERQWQESQQFLRLVIDNIPQLIFWKDRNSVYLGCNQNFAAVAGLDNSETISGKTDYDLPWTTEEADWYRQCDRGVMESGESQLHIIETQQQADGKQGWLDTNKIPLCDAEGNVVGILGTIEDITDRKKVEETLKQLNEELEARVEVRTAQLRENQAQLQRLSENIPGMIYTFRLNPDGTMSYPYVSSGVRAVFGLEPEQLHQDATLAFDRVHPEDIADLQRAIARSAQTLEAVENEFRLLLPSGEQKWVRVNSQPYSQPDGAILWYCSLLEISDRKAIEAALIESEAKYRRFVENANDLIWSFNLEGQLTYLSPQFQTLFGFEPSEFLGKPFIPLVHPDDLPRCEANLKQCLVTGERQGDVEFRHKCQDGSWRWVSSNVSPLKDENGNVIGFHGILKDIRDRKQAEEALAQSEAKFRRFVEDANDLIYSVTAEGIFTYLSPQIKAILGYEPSELLGQSIAHFTHPDDLPTAFAFNQRVFETVEKQEGLEVRVKHSDGSWRWISCNNSPIADAEGNCIAIQGIARDIRDRKAAEAQLREQEQFLRSIYDGAAKAIFVIEATKNKNFRYLGFNPVAEEFTGRANQQVEGKTPEEAFGREIGSALRQNYTRCLEAETAITYEDNNVFENDELWTLTTLAPLYDEQGKIYRLIGTAQDTTARKAAETQLQQKTQQLEQTLRELQRTQAQMLQNEKMSSLGQMVAGVAHEINNPINFIHGNLTHAGEYIQDLLELLDLYQHYYPDPPEELNCAIESLELEFLKEDLNKLLKSMRTGTDRIREIVLGLRNFARLDEAEFKAVNIHEGLDSTLMILQNRFRASENRPGIEVVKAYGNLPPIECYPGQLNQVFMNILLNAIDALEERDKKRTDREIEENPSQIRITTQVIVSRQMAKITISDNGPGIPKNLQNRIFDPFFTTKTVGQGTGLGLSISYQTVAEKHNGLLTCISSPGKGAQFTLQIPISQRTSLVIA</sequence>
<evidence type="ECO:0000256" key="5">
    <source>
        <dbReference type="ARBA" id="ARBA00022777"/>
    </source>
</evidence>
<evidence type="ECO:0000256" key="6">
    <source>
        <dbReference type="ARBA" id="ARBA00023012"/>
    </source>
</evidence>
<dbReference type="PROSITE" id="PS50109">
    <property type="entry name" value="HIS_KIN"/>
    <property type="match status" value="1"/>
</dbReference>
<feature type="domain" description="PAC" evidence="10">
    <location>
        <begin position="770"/>
        <end position="827"/>
    </location>
</feature>
<dbReference type="CDD" id="cd00082">
    <property type="entry name" value="HisKA"/>
    <property type="match status" value="1"/>
</dbReference>
<evidence type="ECO:0000313" key="11">
    <source>
        <dbReference type="EMBL" id="MBE9115823.1"/>
    </source>
</evidence>